<dbReference type="Proteomes" id="UP001187192">
    <property type="component" value="Unassembled WGS sequence"/>
</dbReference>
<name>A0AA88D9P0_FICCA</name>
<feature type="compositionally biased region" description="Acidic residues" evidence="4">
    <location>
        <begin position="73"/>
        <end position="87"/>
    </location>
</feature>
<dbReference type="GO" id="GO:0005730">
    <property type="term" value="C:nucleolus"/>
    <property type="evidence" value="ECO:0007669"/>
    <property type="project" value="TreeGrafter"/>
</dbReference>
<evidence type="ECO:0000256" key="3">
    <source>
        <dbReference type="ARBA" id="ARBA00023242"/>
    </source>
</evidence>
<dbReference type="GO" id="GO:0030690">
    <property type="term" value="C:Noc1p-Noc2p complex"/>
    <property type="evidence" value="ECO:0007669"/>
    <property type="project" value="TreeGrafter"/>
</dbReference>
<proteinExistence type="inferred from homology"/>
<dbReference type="AlphaFoldDB" id="A0AA88D9P0"/>
<protein>
    <recommendedName>
        <fullName evidence="7">Nucleolar complex protein 2 homolog</fullName>
    </recommendedName>
</protein>
<keyword evidence="3" id="KW-0539">Nucleus</keyword>
<dbReference type="EMBL" id="BTGU01000036">
    <property type="protein sequence ID" value="GMN51128.1"/>
    <property type="molecule type" value="Genomic_DNA"/>
</dbReference>
<feature type="compositionally biased region" description="Polar residues" evidence="4">
    <location>
        <begin position="95"/>
        <end position="104"/>
    </location>
</feature>
<evidence type="ECO:0000256" key="2">
    <source>
        <dbReference type="ARBA" id="ARBA00005907"/>
    </source>
</evidence>
<dbReference type="InterPro" id="IPR005343">
    <property type="entry name" value="Noc2"/>
</dbReference>
<gene>
    <name evidence="5" type="ORF">TIFTF001_020281</name>
</gene>
<comment type="subcellular location">
    <subcellularLocation>
        <location evidence="1">Nucleus</location>
    </subcellularLocation>
</comment>
<organism evidence="5 6">
    <name type="scientific">Ficus carica</name>
    <name type="common">Common fig</name>
    <dbReference type="NCBI Taxonomy" id="3494"/>
    <lineage>
        <taxon>Eukaryota</taxon>
        <taxon>Viridiplantae</taxon>
        <taxon>Streptophyta</taxon>
        <taxon>Embryophyta</taxon>
        <taxon>Tracheophyta</taxon>
        <taxon>Spermatophyta</taxon>
        <taxon>Magnoliopsida</taxon>
        <taxon>eudicotyledons</taxon>
        <taxon>Gunneridae</taxon>
        <taxon>Pentapetalae</taxon>
        <taxon>rosids</taxon>
        <taxon>fabids</taxon>
        <taxon>Rosales</taxon>
        <taxon>Moraceae</taxon>
        <taxon>Ficeae</taxon>
        <taxon>Ficus</taxon>
    </lineage>
</organism>
<feature type="region of interest" description="Disordered" evidence="4">
    <location>
        <begin position="633"/>
        <end position="664"/>
    </location>
</feature>
<dbReference type="Pfam" id="PF03715">
    <property type="entry name" value="Noc2"/>
    <property type="match status" value="1"/>
</dbReference>
<feature type="region of interest" description="Disordered" evidence="4">
    <location>
        <begin position="73"/>
        <end position="118"/>
    </location>
</feature>
<evidence type="ECO:0008006" key="7">
    <source>
        <dbReference type="Google" id="ProtNLM"/>
    </source>
</evidence>
<evidence type="ECO:0000256" key="1">
    <source>
        <dbReference type="ARBA" id="ARBA00004123"/>
    </source>
</evidence>
<dbReference type="PANTHER" id="PTHR12687">
    <property type="entry name" value="NUCLEOLAR COMPLEX 2 AND RAD4-RELATED"/>
    <property type="match status" value="1"/>
</dbReference>
<evidence type="ECO:0000313" key="6">
    <source>
        <dbReference type="Proteomes" id="UP001187192"/>
    </source>
</evidence>
<evidence type="ECO:0000313" key="5">
    <source>
        <dbReference type="EMBL" id="GMN51128.1"/>
    </source>
</evidence>
<dbReference type="GO" id="GO:0030691">
    <property type="term" value="C:Noc2p-Noc3p complex"/>
    <property type="evidence" value="ECO:0007669"/>
    <property type="project" value="TreeGrafter"/>
</dbReference>
<sequence>MGKLGKRARKFAKKNLQSVLKRKRKLKSMFKKKASKKDEKDDIEEQEDDTGVLSNVRGNKGQDLVNFSLEAVFTDDDSDADEDDTDSDVYLPEDSNLQLPQSDGENYVEESSGASDLSSQNKELYLDLVKKTKKLDKLKQKDPKFSKFLESYEKERKLFRTKEAYSDEDEMSVDETQSMDEDTHNNERKILTSSAVDYLCQLVAELQSLSALTSLLNEYRTACHYGAESSGLLNNESHRFPSSEAFSKILIFMLNEADDIFRKLLGLSSKLRKEKLSELKNSSKWVTLKPLVKSYLRSTLFLLNQVTETEILAFSLARVRASMVFFVAFPPLLRRLIKAALQLWATGGGSVSSHAFLIIQDLTSVYVQKSSKKAMVSIEQLAKILHQGLQTKKKEAVKNICSWQYISCIDLWVTFISANIGDYDLQTLVFMIIQIINGVAFLFPGPRYLPLRVKCIQWLNHLSSSSGIFIPVASLVLDVLECKSGDGGKHGKAFSLSTAIKLPKHCLKSQNFQEQCVLSAIELLSAHFAQWSHHISFPELATIPLIRLRKFHEITTIESFKRVVKRFIDQVEQNVEFIQKKRDEVAFSPKDQQSVETFLQLEKSGNTPFTQYYKTIMDKAVARNLASDEKFPGADKLPKKVKKLPNKTAKVDVNGGHLEKRKSD</sequence>
<feature type="region of interest" description="Disordered" evidence="4">
    <location>
        <begin position="27"/>
        <end position="59"/>
    </location>
</feature>
<dbReference type="GO" id="GO:0005654">
    <property type="term" value="C:nucleoplasm"/>
    <property type="evidence" value="ECO:0007669"/>
    <property type="project" value="TreeGrafter"/>
</dbReference>
<dbReference type="GO" id="GO:0042273">
    <property type="term" value="P:ribosomal large subunit biogenesis"/>
    <property type="evidence" value="ECO:0007669"/>
    <property type="project" value="TreeGrafter"/>
</dbReference>
<accession>A0AA88D9P0</accession>
<comment type="caution">
    <text evidence="5">The sequence shown here is derived from an EMBL/GenBank/DDBJ whole genome shotgun (WGS) entry which is preliminary data.</text>
</comment>
<evidence type="ECO:0000256" key="4">
    <source>
        <dbReference type="SAM" id="MobiDB-lite"/>
    </source>
</evidence>
<reference evidence="5" key="1">
    <citation type="submission" date="2023-07" db="EMBL/GenBank/DDBJ databases">
        <title>draft genome sequence of fig (Ficus carica).</title>
        <authorList>
            <person name="Takahashi T."/>
            <person name="Nishimura K."/>
        </authorList>
    </citation>
    <scope>NUCLEOTIDE SEQUENCE</scope>
</reference>
<dbReference type="PANTHER" id="PTHR12687:SF8">
    <property type="entry name" value="PROTEIN REBELOTE"/>
    <property type="match status" value="1"/>
</dbReference>
<keyword evidence="6" id="KW-1185">Reference proteome</keyword>
<comment type="similarity">
    <text evidence="2">Belongs to the NOC2 family.</text>
</comment>
<feature type="compositionally biased region" description="Acidic residues" evidence="4">
    <location>
        <begin position="41"/>
        <end position="50"/>
    </location>
</feature>